<feature type="domain" description="Methyltransferase type 11" evidence="1">
    <location>
        <begin position="18"/>
        <end position="104"/>
    </location>
</feature>
<dbReference type="EMBL" id="LABZ01000145">
    <property type="protein sequence ID" value="KMO36673.1"/>
    <property type="molecule type" value="Genomic_DNA"/>
</dbReference>
<organism evidence="2 3">
    <name type="scientific">Methylobacterium tarhaniae</name>
    <dbReference type="NCBI Taxonomy" id="1187852"/>
    <lineage>
        <taxon>Bacteria</taxon>
        <taxon>Pseudomonadati</taxon>
        <taxon>Pseudomonadota</taxon>
        <taxon>Alphaproteobacteria</taxon>
        <taxon>Hyphomicrobiales</taxon>
        <taxon>Methylobacteriaceae</taxon>
        <taxon>Methylobacterium</taxon>
    </lineage>
</organism>
<evidence type="ECO:0000313" key="3">
    <source>
        <dbReference type="Proteomes" id="UP000036449"/>
    </source>
</evidence>
<comment type="caution">
    <text evidence="2">The sequence shown here is derived from an EMBL/GenBank/DDBJ whole genome shotgun (WGS) entry which is preliminary data.</text>
</comment>
<keyword evidence="2" id="KW-0489">Methyltransferase</keyword>
<reference evidence="2 3" key="1">
    <citation type="submission" date="2015-03" db="EMBL/GenBank/DDBJ databases">
        <title>Genome sequencing of Methylobacterium tarhaniae DSM 25844.</title>
        <authorList>
            <person name="Chaudhry V."/>
            <person name="Patil P.B."/>
        </authorList>
    </citation>
    <scope>NUCLEOTIDE SEQUENCE [LARGE SCALE GENOMIC DNA]</scope>
    <source>
        <strain evidence="2 3">DSM 25844</strain>
    </source>
</reference>
<dbReference type="GO" id="GO:0008757">
    <property type="term" value="F:S-adenosylmethionine-dependent methyltransferase activity"/>
    <property type="evidence" value="ECO:0007669"/>
    <property type="project" value="InterPro"/>
</dbReference>
<gene>
    <name evidence="2" type="ORF">VQ03_20135</name>
</gene>
<dbReference type="InterPro" id="IPR029063">
    <property type="entry name" value="SAM-dependent_MTases_sf"/>
</dbReference>
<sequence>MSAQRDPDSSRTRRTVLHVGCGTYAPEKLHPAFRDGSWQEIRMDLDPRTKPDLVGSMTDLSAFGDGTVGAVWSAHNIEHLHDHEVPVAFREFRRVLDRDGYALITTPDLAAVAGLVVNGQLEAPAYHSPAGPITALDMLFGHRASIRSGFDLMAHRTAFTAERLVRLLLEAGFPKVLVRRGLRYDLWAVALASETSQDDAFADLIRES</sequence>
<keyword evidence="3" id="KW-1185">Reference proteome</keyword>
<dbReference type="SUPFAM" id="SSF53335">
    <property type="entry name" value="S-adenosyl-L-methionine-dependent methyltransferases"/>
    <property type="match status" value="1"/>
</dbReference>
<evidence type="ECO:0000259" key="1">
    <source>
        <dbReference type="Pfam" id="PF08241"/>
    </source>
</evidence>
<dbReference type="Proteomes" id="UP000036449">
    <property type="component" value="Unassembled WGS sequence"/>
</dbReference>
<dbReference type="OrthoDB" id="9796760at2"/>
<accession>A0A0J6STH5</accession>
<dbReference type="PATRIC" id="fig|1187852.3.peg.1466"/>
<dbReference type="InterPro" id="IPR013216">
    <property type="entry name" value="Methyltransf_11"/>
</dbReference>
<evidence type="ECO:0000313" key="2">
    <source>
        <dbReference type="EMBL" id="KMO36673.1"/>
    </source>
</evidence>
<keyword evidence="2" id="KW-0808">Transferase</keyword>
<dbReference type="GO" id="GO:0032259">
    <property type="term" value="P:methylation"/>
    <property type="evidence" value="ECO:0007669"/>
    <property type="project" value="UniProtKB-KW"/>
</dbReference>
<dbReference type="Pfam" id="PF08241">
    <property type="entry name" value="Methyltransf_11"/>
    <property type="match status" value="1"/>
</dbReference>
<proteinExistence type="predicted"/>
<name>A0A0J6STH5_9HYPH</name>
<dbReference type="Gene3D" id="3.40.50.150">
    <property type="entry name" value="Vaccinia Virus protein VP39"/>
    <property type="match status" value="1"/>
</dbReference>
<dbReference type="AlphaFoldDB" id="A0A0J6STH5"/>
<protein>
    <submittedName>
        <fullName evidence="2">SAM-dependent methyltransferase</fullName>
    </submittedName>
</protein>